<evidence type="ECO:0000256" key="7">
    <source>
        <dbReference type="ARBA" id="ARBA00023329"/>
    </source>
</evidence>
<dbReference type="SUPFAM" id="SSF49447">
    <property type="entry name" value="Second domain of Mu2 adaptin subunit (ap50) of ap2 adaptor"/>
    <property type="match status" value="1"/>
</dbReference>
<dbReference type="InterPro" id="IPR036168">
    <property type="entry name" value="AP2_Mu_C_sf"/>
</dbReference>
<dbReference type="InterPro" id="IPR027059">
    <property type="entry name" value="Coatomer_dsu"/>
</dbReference>
<dbReference type="GO" id="GO:0006888">
    <property type="term" value="P:endoplasmic reticulum to Golgi vesicle-mediated transport"/>
    <property type="evidence" value="ECO:0007669"/>
    <property type="project" value="TreeGrafter"/>
</dbReference>
<organism evidence="12 13">
    <name type="scientific">Vairimorpha necatrix</name>
    <dbReference type="NCBI Taxonomy" id="6039"/>
    <lineage>
        <taxon>Eukaryota</taxon>
        <taxon>Fungi</taxon>
        <taxon>Fungi incertae sedis</taxon>
        <taxon>Microsporidia</taxon>
        <taxon>Nosematidae</taxon>
        <taxon>Vairimorpha</taxon>
    </lineage>
</organism>
<dbReference type="GO" id="GO:0051645">
    <property type="term" value="P:Golgi localization"/>
    <property type="evidence" value="ECO:0007669"/>
    <property type="project" value="TreeGrafter"/>
</dbReference>
<reference evidence="12" key="1">
    <citation type="journal article" date="2024" name="BMC Genomics">
        <title>Functional annotation of a divergent genome using sequence and structure-based similarity.</title>
        <authorList>
            <person name="Svedberg D."/>
            <person name="Winiger R.R."/>
            <person name="Berg A."/>
            <person name="Sharma H."/>
            <person name="Tellgren-Roth C."/>
            <person name="Debrunner-Vossbrinck B.A."/>
            <person name="Vossbrinck C.R."/>
            <person name="Barandun J."/>
        </authorList>
    </citation>
    <scope>NUCLEOTIDE SEQUENCE</scope>
    <source>
        <strain evidence="12">Illinois isolate</strain>
    </source>
</reference>
<evidence type="ECO:0000256" key="3">
    <source>
        <dbReference type="ARBA" id="ARBA00022490"/>
    </source>
</evidence>
<feature type="domain" description="MHD" evidence="11">
    <location>
        <begin position="184"/>
        <end position="404"/>
    </location>
</feature>
<keyword evidence="2 8" id="KW-0813">Transport</keyword>
<evidence type="ECO:0000256" key="2">
    <source>
        <dbReference type="ARBA" id="ARBA00022448"/>
    </source>
</evidence>
<evidence type="ECO:0000256" key="8">
    <source>
        <dbReference type="RuleBase" id="RU364018"/>
    </source>
</evidence>
<evidence type="ECO:0000256" key="1">
    <source>
        <dbReference type="ARBA" id="ARBA00010516"/>
    </source>
</evidence>
<dbReference type="RefSeq" id="XP_065328661.1">
    <property type="nucleotide sequence ID" value="XM_065472589.1"/>
</dbReference>
<evidence type="ECO:0000256" key="9">
    <source>
        <dbReference type="RuleBase" id="RU366052"/>
    </source>
</evidence>
<evidence type="ECO:0000313" key="12">
    <source>
        <dbReference type="EMBL" id="WUR02516.1"/>
    </source>
</evidence>
<dbReference type="AlphaFoldDB" id="A0AAX4J9B3"/>
<comment type="subcellular location">
    <subcellularLocation>
        <location evidence="8 9">Cytoplasm</location>
    </subcellularLocation>
    <subcellularLocation>
        <location evidence="8 9">Cytoplasmic vesicle</location>
        <location evidence="8 9">COPI-coated vesicle membrane</location>
        <topology evidence="8 9">Peripheral membrane protein</topology>
        <orientation evidence="8 9">Cytoplasmic side</orientation>
    </subcellularLocation>
    <subcellularLocation>
        <location evidence="8 9">Golgi apparatus membrane</location>
        <topology evidence="8 9">Peripheral membrane protein</topology>
        <orientation evidence="8 9">Cytoplasmic side</orientation>
    </subcellularLocation>
</comment>
<keyword evidence="5 8" id="KW-0653">Protein transport</keyword>
<dbReference type="InterPro" id="IPR028565">
    <property type="entry name" value="MHD"/>
</dbReference>
<feature type="region of interest" description="Disordered" evidence="10">
    <location>
        <begin position="136"/>
        <end position="176"/>
    </location>
</feature>
<dbReference type="Pfam" id="PF00928">
    <property type="entry name" value="Adap_comp_sub"/>
    <property type="match status" value="1"/>
</dbReference>
<keyword evidence="4 8" id="KW-0931">ER-Golgi transport</keyword>
<dbReference type="GeneID" id="90540333"/>
<name>A0AAX4J9B3_9MICR</name>
<evidence type="ECO:0000256" key="10">
    <source>
        <dbReference type="SAM" id="MobiDB-lite"/>
    </source>
</evidence>
<accession>A0AAX4J9B3</accession>
<dbReference type="PANTHER" id="PTHR10121:SF0">
    <property type="entry name" value="COATOMER SUBUNIT DELTA"/>
    <property type="match status" value="1"/>
</dbReference>
<dbReference type="PANTHER" id="PTHR10121">
    <property type="entry name" value="COATOMER SUBUNIT DELTA"/>
    <property type="match status" value="1"/>
</dbReference>
<dbReference type="KEGG" id="vnx:VNE69_02043"/>
<dbReference type="EMBL" id="CP142727">
    <property type="protein sequence ID" value="WUR02516.1"/>
    <property type="molecule type" value="Genomic_DNA"/>
</dbReference>
<dbReference type="CDD" id="cd09254">
    <property type="entry name" value="AP_delta-COPI_MHD"/>
    <property type="match status" value="1"/>
</dbReference>
<dbReference type="GO" id="GO:0006890">
    <property type="term" value="P:retrograde vesicle-mediated transport, Golgi to endoplasmic reticulum"/>
    <property type="evidence" value="ECO:0007669"/>
    <property type="project" value="UniProtKB-UniRule"/>
</dbReference>
<comment type="function">
    <text evidence="8">The coatomer is a cytosolic protein complex that binds to dilysine motifs and reversibly associates with Golgi non-clathrin-coated vesicles, which further mediate biosynthetic protein transport from the ER, via the Golgi up to the trans Golgi network. Coatomer complex is required for budding from Golgi membranes, and is essential for the retrograde Golgi-to-ER transport of dilysine-tagged proteins.</text>
</comment>
<proteinExistence type="inferred from homology"/>
<evidence type="ECO:0000313" key="13">
    <source>
        <dbReference type="Proteomes" id="UP001334084"/>
    </source>
</evidence>
<comment type="subunit">
    <text evidence="8">Oligomeric complex that consists of at least the alpha, beta, beta', gamma, delta, epsilon and zeta subunits.</text>
</comment>
<dbReference type="GO" id="GO:0015031">
    <property type="term" value="P:protein transport"/>
    <property type="evidence" value="ECO:0007669"/>
    <property type="project" value="UniProtKB-KW"/>
</dbReference>
<keyword evidence="3 8" id="KW-0963">Cytoplasm</keyword>
<evidence type="ECO:0000256" key="6">
    <source>
        <dbReference type="ARBA" id="ARBA00023034"/>
    </source>
</evidence>
<protein>
    <recommendedName>
        <fullName evidence="8">Coatomer subunit delta</fullName>
    </recommendedName>
</protein>
<evidence type="ECO:0000259" key="11">
    <source>
        <dbReference type="PROSITE" id="PS51072"/>
    </source>
</evidence>
<gene>
    <name evidence="12" type="ORF">VNE69_02043</name>
</gene>
<dbReference type="GO" id="GO:0000139">
    <property type="term" value="C:Golgi membrane"/>
    <property type="evidence" value="ECO:0007669"/>
    <property type="project" value="UniProtKB-SubCell"/>
</dbReference>
<evidence type="ECO:0000256" key="5">
    <source>
        <dbReference type="ARBA" id="ARBA00022927"/>
    </source>
</evidence>
<keyword evidence="13" id="KW-1185">Reference proteome</keyword>
<dbReference type="Proteomes" id="UP001334084">
    <property type="component" value="Chromosome 2"/>
</dbReference>
<dbReference type="GO" id="GO:0030126">
    <property type="term" value="C:COPI vesicle coat"/>
    <property type="evidence" value="ECO:0007669"/>
    <property type="project" value="UniProtKB-UniRule"/>
</dbReference>
<evidence type="ECO:0000256" key="4">
    <source>
        <dbReference type="ARBA" id="ARBA00022892"/>
    </source>
</evidence>
<keyword evidence="7 8" id="KW-0968">Cytoplasmic vesicle</keyword>
<dbReference type="PROSITE" id="PS51072">
    <property type="entry name" value="MHD"/>
    <property type="match status" value="1"/>
</dbReference>
<keyword evidence="8" id="KW-0472">Membrane</keyword>
<comment type="similarity">
    <text evidence="1 8">Belongs to the adaptor complexes medium subunit family. Delta-COP subfamily.</text>
</comment>
<keyword evidence="6 8" id="KW-0333">Golgi apparatus</keyword>
<feature type="compositionally biased region" description="Basic and acidic residues" evidence="10">
    <location>
        <begin position="146"/>
        <end position="159"/>
    </location>
</feature>
<sequence>MIVGTFIVNKSQIVSRFTDQLKISKIENLILDFMQDPRPLVIKGLFKYIQHIQNNVHYVLITSLNYKENKGRKILEYISNNSTLDTIDQLITIDNVLYNETPIFSNLSLIKNMESQEEKIYKMMMKNKASEIKKKYSQIQSSTSKNEYKERHSHQEEKLITSSKNETSQVSTSSKKTKSFETSKKGIFILLKEKLKCQIDVENTLKNVEINGEMILNIKNESYKNLEIKVKGDISACKFSPKLDKQSCKNNIIRSDKDFSLNKNIALMKWKSQNITNLPISFTFWPSEVKQGTYQVSLEFTAEEDINNLNINIPIKDVIVVDTNLTTNDNFIEWNIGNIKKNDSDSLDFQCKCEDIKKIFPIDVYFTSEKINLEVGDIEIKGHDEDEYEMKKMTEVEEYKIEYE</sequence>